<comment type="caution">
    <text evidence="2">The sequence shown here is derived from an EMBL/GenBank/DDBJ whole genome shotgun (WGS) entry which is preliminary data.</text>
</comment>
<proteinExistence type="predicted"/>
<organism evidence="2 3">
    <name type="scientific">Cochliobolus sativus</name>
    <name type="common">Common root rot and spot blotch fungus</name>
    <name type="synonym">Bipolaris sorokiniana</name>
    <dbReference type="NCBI Taxonomy" id="45130"/>
    <lineage>
        <taxon>Eukaryota</taxon>
        <taxon>Fungi</taxon>
        <taxon>Dikarya</taxon>
        <taxon>Ascomycota</taxon>
        <taxon>Pezizomycotina</taxon>
        <taxon>Dothideomycetes</taxon>
        <taxon>Pleosporomycetidae</taxon>
        <taxon>Pleosporales</taxon>
        <taxon>Pleosporineae</taxon>
        <taxon>Pleosporaceae</taxon>
        <taxon>Bipolaris</taxon>
    </lineage>
</organism>
<dbReference type="AlphaFoldDB" id="A0A8H5ZP14"/>
<dbReference type="EMBL" id="WNKQ01000003">
    <property type="protein sequence ID" value="KAF5852621.1"/>
    <property type="molecule type" value="Genomic_DNA"/>
</dbReference>
<name>A0A8H5ZP14_COCSA</name>
<feature type="compositionally biased region" description="Low complexity" evidence="1">
    <location>
        <begin position="405"/>
        <end position="414"/>
    </location>
</feature>
<evidence type="ECO:0000313" key="2">
    <source>
        <dbReference type="EMBL" id="KAF5852621.1"/>
    </source>
</evidence>
<feature type="region of interest" description="Disordered" evidence="1">
    <location>
        <begin position="134"/>
        <end position="163"/>
    </location>
</feature>
<protein>
    <submittedName>
        <fullName evidence="2">Uncharacterized protein</fullName>
    </submittedName>
</protein>
<dbReference type="Proteomes" id="UP000624244">
    <property type="component" value="Unassembled WGS sequence"/>
</dbReference>
<reference evidence="2" key="1">
    <citation type="submission" date="2019-11" db="EMBL/GenBank/DDBJ databases">
        <title>Bipolaris sorokiniana Genome sequencing.</title>
        <authorList>
            <person name="Wang H."/>
        </authorList>
    </citation>
    <scope>NUCLEOTIDE SEQUENCE</scope>
</reference>
<accession>A0A8H5ZP14</accession>
<feature type="region of interest" description="Disordered" evidence="1">
    <location>
        <begin position="386"/>
        <end position="437"/>
    </location>
</feature>
<sequence length="603" mass="67729">MSAVIALGIYILVKVDELQDVEGKTSIAPTSPPICPVTPSSPRPDPLIPAIYPPPYEFPFEHFRGTGESFVPSRQNFHVKRPRYIHPVIYKGSAFLETVEDVRRPDEGVSVVAEDAEPTGTIKADLAGTQEYTLSPPYRNNRLPSLPETVSTQTPLQIPRLPKPPSPTTLRVNALNRVAQEEYKIQEQMVIFLNTIPTGSGYELSASLILDFLCEAKKYLEPLFPGELSGITKGYLVWGKSIIDFWDTLSPYGWDFVHYPDSRFGLEELLKEFLFVPPFIPEPEPIHEPFLEPFLEPVMTTAEAKPQFQEQMRVAQVFSFAAPPPPLQPEHSAPQLDSAPATYTYTMSAVPMNFSYRKSSQRSYPPPPPQQEQHAPLSFKYILPSNPVNPSYRRSNRTSKPPLPRSSRPSQPLKNQVAEPPNLTPVDPNLIDFKDPKWSNKSTPELTALPWSSFSFPSPSAAALKIWSYSTMSRLVLPEPRTKDLPSEYIKSHLETVALEFKHATAVLRLQALDCDKPCEDDLGMSPLFGEVMRRISRSDAMSCVSVGTMIVFLCDAVAGDEKFWEALCRYYGQGKYKPLMKAWKQGSVEWLLLDTDCPNVQV</sequence>
<evidence type="ECO:0000313" key="3">
    <source>
        <dbReference type="Proteomes" id="UP000624244"/>
    </source>
</evidence>
<gene>
    <name evidence="2" type="ORF">GGP41_008031</name>
</gene>
<evidence type="ECO:0000256" key="1">
    <source>
        <dbReference type="SAM" id="MobiDB-lite"/>
    </source>
</evidence>